<gene>
    <name evidence="1" type="ORF">HCR03_18935</name>
</gene>
<dbReference type="Proteomes" id="UP000515909">
    <property type="component" value="Chromosome"/>
</dbReference>
<organism evidence="1 2">
    <name type="scientific">Caproicibacter fermentans</name>
    <dbReference type="NCBI Taxonomy" id="2576756"/>
    <lineage>
        <taxon>Bacteria</taxon>
        <taxon>Bacillati</taxon>
        <taxon>Bacillota</taxon>
        <taxon>Clostridia</taxon>
        <taxon>Eubacteriales</taxon>
        <taxon>Acutalibacteraceae</taxon>
        <taxon>Caproicibacter</taxon>
    </lineage>
</organism>
<evidence type="ECO:0000313" key="2">
    <source>
        <dbReference type="Proteomes" id="UP000515909"/>
    </source>
</evidence>
<proteinExistence type="predicted"/>
<dbReference type="AlphaFoldDB" id="A0A7G8TAL9"/>
<protein>
    <submittedName>
        <fullName evidence="1">Uncharacterized protein</fullName>
    </submittedName>
</protein>
<dbReference type="KEGG" id="cfem:HCR03_18935"/>
<dbReference type="EMBL" id="CP060286">
    <property type="protein sequence ID" value="QNK40660.1"/>
    <property type="molecule type" value="Genomic_DNA"/>
</dbReference>
<sequence>MLKMKRKSNRNHKKAGFKLNRLNPMLRLGLPALTDVKSHRPAERKNFGQFSYSIFSLEYKFNKIRRFQVGCPFEVFRAAPAYFQQRSFYRIGQSFLVIQPIQS</sequence>
<accession>A0A7G8TAL9</accession>
<dbReference type="RefSeq" id="WP_187035897.1">
    <property type="nucleotide sequence ID" value="NZ_CP060286.1"/>
</dbReference>
<reference evidence="1 2" key="1">
    <citation type="submission" date="2020-08" db="EMBL/GenBank/DDBJ databases">
        <title>The isolate Caproiciproducens sp. 7D4C2 produces n-caproate at mildly acidic conditions from hexoses: genome and rBOX comparison with related strains and chain-elongating bacteria.</title>
        <authorList>
            <person name="Esquivel-Elizondo S."/>
            <person name="Bagci C."/>
            <person name="Temovska M."/>
            <person name="Jeon B.S."/>
            <person name="Bessarab I."/>
            <person name="Williams R.B.H."/>
            <person name="Huson D.H."/>
            <person name="Angenent L.T."/>
        </authorList>
    </citation>
    <scope>NUCLEOTIDE SEQUENCE [LARGE SCALE GENOMIC DNA]</scope>
    <source>
        <strain evidence="1 2">7D4C2</strain>
    </source>
</reference>
<evidence type="ECO:0000313" key="1">
    <source>
        <dbReference type="EMBL" id="QNK40660.1"/>
    </source>
</evidence>
<name>A0A7G8TAL9_9FIRM</name>